<dbReference type="PANTHER" id="PTHR11138:SF5">
    <property type="entry name" value="METHIONYL-TRNA FORMYLTRANSFERASE, MITOCHONDRIAL"/>
    <property type="match status" value="1"/>
</dbReference>
<feature type="domain" description="Formyl transferase N-terminal" evidence="6">
    <location>
        <begin position="5"/>
        <end position="183"/>
    </location>
</feature>
<dbReference type="PROSITE" id="PS00373">
    <property type="entry name" value="GART"/>
    <property type="match status" value="1"/>
</dbReference>
<name>A0A560FQU4_9PROT</name>
<dbReference type="PANTHER" id="PTHR11138">
    <property type="entry name" value="METHIONYL-TRNA FORMYLTRANSFERASE"/>
    <property type="match status" value="1"/>
</dbReference>
<proteinExistence type="inferred from homology"/>
<dbReference type="HAMAP" id="MF_00182">
    <property type="entry name" value="Formyl_trans"/>
    <property type="match status" value="1"/>
</dbReference>
<comment type="catalytic activity">
    <reaction evidence="5">
        <text>L-methionyl-tRNA(fMet) + (6R)-10-formyltetrahydrofolate = N-formyl-L-methionyl-tRNA(fMet) + (6S)-5,6,7,8-tetrahydrofolate + H(+)</text>
        <dbReference type="Rhea" id="RHEA:24380"/>
        <dbReference type="Rhea" id="RHEA-COMP:9952"/>
        <dbReference type="Rhea" id="RHEA-COMP:9953"/>
        <dbReference type="ChEBI" id="CHEBI:15378"/>
        <dbReference type="ChEBI" id="CHEBI:57453"/>
        <dbReference type="ChEBI" id="CHEBI:78530"/>
        <dbReference type="ChEBI" id="CHEBI:78844"/>
        <dbReference type="ChEBI" id="CHEBI:195366"/>
        <dbReference type="EC" id="2.1.2.9"/>
    </reaction>
</comment>
<comment type="function">
    <text evidence="5">Attaches a formyl group to the free amino group of methionyl-tRNA(fMet). The formyl group appears to play a dual role in the initiator identity of N-formylmethionyl-tRNA by promoting its recognition by IF2 and preventing the misappropriation of this tRNA by the elongation apparatus.</text>
</comment>
<dbReference type="CDD" id="cd08704">
    <property type="entry name" value="Met_tRNA_FMT_C"/>
    <property type="match status" value="1"/>
</dbReference>
<sequence length="314" mass="32996">MTRLRLAFMGTPDFSVPVLDALVAAGHEVACVYSQPPRPAGRGHKEQPTPVHARAQALGIPVRTPRTLRKEEAQAEFRELNLDVAVVVAYGLILPQAVLDAPRLGCLNIHASLLPRWRGAAPIQRAILAGDAESGVTIMQMEAGLDTGPTLLEERIALTPRMTASQLHDGLSAMGARLIVTALDRLAAGDLPATVQPEEGVTYAAKLTKEEGLLDFTKPAAELDRQVRALTPRPGTWFEAALEGGTVEKIKVLAAEPVAGTGAPGTLLDANLTVACGEGALRLTTVQRPGKGPVEGAAFLRGFPHAVGKPVAAV</sequence>
<keyword evidence="4 5" id="KW-0648">Protein biosynthesis</keyword>
<dbReference type="SUPFAM" id="SSF50486">
    <property type="entry name" value="FMT C-terminal domain-like"/>
    <property type="match status" value="1"/>
</dbReference>
<dbReference type="Proteomes" id="UP000316545">
    <property type="component" value="Unassembled WGS sequence"/>
</dbReference>
<evidence type="ECO:0000256" key="2">
    <source>
        <dbReference type="ARBA" id="ARBA00012261"/>
    </source>
</evidence>
<evidence type="ECO:0000259" key="7">
    <source>
        <dbReference type="Pfam" id="PF02911"/>
    </source>
</evidence>
<organism evidence="8 9">
    <name type="scientific">Nitrospirillum amazonense</name>
    <dbReference type="NCBI Taxonomy" id="28077"/>
    <lineage>
        <taxon>Bacteria</taxon>
        <taxon>Pseudomonadati</taxon>
        <taxon>Pseudomonadota</taxon>
        <taxon>Alphaproteobacteria</taxon>
        <taxon>Rhodospirillales</taxon>
        <taxon>Azospirillaceae</taxon>
        <taxon>Nitrospirillum</taxon>
    </lineage>
</organism>
<evidence type="ECO:0000256" key="1">
    <source>
        <dbReference type="ARBA" id="ARBA00010699"/>
    </source>
</evidence>
<evidence type="ECO:0000256" key="3">
    <source>
        <dbReference type="ARBA" id="ARBA00022679"/>
    </source>
</evidence>
<dbReference type="InterPro" id="IPR041711">
    <property type="entry name" value="Met-tRNA-FMT_N"/>
</dbReference>
<protein>
    <recommendedName>
        <fullName evidence="2 5">Methionyl-tRNA formyltransferase</fullName>
        <ecNumber evidence="2 5">2.1.2.9</ecNumber>
    </recommendedName>
</protein>
<dbReference type="InterPro" id="IPR044135">
    <property type="entry name" value="Met-tRNA-FMT_C"/>
</dbReference>
<reference evidence="8 9" key="1">
    <citation type="submission" date="2019-06" db="EMBL/GenBank/DDBJ databases">
        <title>Genomic Encyclopedia of Type Strains, Phase IV (KMG-V): Genome sequencing to study the core and pangenomes of soil and plant-associated prokaryotes.</title>
        <authorList>
            <person name="Whitman W."/>
        </authorList>
    </citation>
    <scope>NUCLEOTIDE SEQUENCE [LARGE SCALE GENOMIC DNA]</scope>
    <source>
        <strain evidence="8 9">BR 11865</strain>
    </source>
</reference>
<comment type="caution">
    <text evidence="8">The sequence shown here is derived from an EMBL/GenBank/DDBJ whole genome shotgun (WGS) entry which is preliminary data.</text>
</comment>
<dbReference type="InterPro" id="IPR001555">
    <property type="entry name" value="GART_AS"/>
</dbReference>
<dbReference type="RefSeq" id="WP_145618803.1">
    <property type="nucleotide sequence ID" value="NZ_JAYNFR010000064.1"/>
</dbReference>
<evidence type="ECO:0000256" key="4">
    <source>
        <dbReference type="ARBA" id="ARBA00022917"/>
    </source>
</evidence>
<dbReference type="GO" id="GO:0005829">
    <property type="term" value="C:cytosol"/>
    <property type="evidence" value="ECO:0007669"/>
    <property type="project" value="TreeGrafter"/>
</dbReference>
<dbReference type="SUPFAM" id="SSF53328">
    <property type="entry name" value="Formyltransferase"/>
    <property type="match status" value="1"/>
</dbReference>
<feature type="binding site" evidence="5">
    <location>
        <begin position="112"/>
        <end position="115"/>
    </location>
    <ligand>
        <name>(6S)-5,6,7,8-tetrahydrofolate</name>
        <dbReference type="ChEBI" id="CHEBI:57453"/>
    </ligand>
</feature>
<dbReference type="InterPro" id="IPR036477">
    <property type="entry name" value="Formyl_transf_N_sf"/>
</dbReference>
<dbReference type="InterPro" id="IPR005794">
    <property type="entry name" value="Fmt"/>
</dbReference>
<keyword evidence="9" id="KW-1185">Reference proteome</keyword>
<dbReference type="NCBIfam" id="TIGR00460">
    <property type="entry name" value="fmt"/>
    <property type="match status" value="1"/>
</dbReference>
<dbReference type="AlphaFoldDB" id="A0A560FQU4"/>
<feature type="domain" description="Formyl transferase C-terminal" evidence="7">
    <location>
        <begin position="206"/>
        <end position="303"/>
    </location>
</feature>
<evidence type="ECO:0000313" key="8">
    <source>
        <dbReference type="EMBL" id="TWB23995.1"/>
    </source>
</evidence>
<gene>
    <name evidence="5" type="primary">fmt</name>
    <name evidence="8" type="ORF">FBZ88_113170</name>
</gene>
<dbReference type="InterPro" id="IPR005793">
    <property type="entry name" value="Formyl_trans_C"/>
</dbReference>
<dbReference type="Pfam" id="PF02911">
    <property type="entry name" value="Formyl_trans_C"/>
    <property type="match status" value="1"/>
</dbReference>
<dbReference type="InterPro" id="IPR002376">
    <property type="entry name" value="Formyl_transf_N"/>
</dbReference>
<dbReference type="Pfam" id="PF00551">
    <property type="entry name" value="Formyl_trans_N"/>
    <property type="match status" value="1"/>
</dbReference>
<dbReference type="EMBL" id="VITO01000013">
    <property type="protein sequence ID" value="TWB23995.1"/>
    <property type="molecule type" value="Genomic_DNA"/>
</dbReference>
<dbReference type="InterPro" id="IPR011034">
    <property type="entry name" value="Formyl_transferase-like_C_sf"/>
</dbReference>
<dbReference type="GO" id="GO:0004479">
    <property type="term" value="F:methionyl-tRNA formyltransferase activity"/>
    <property type="evidence" value="ECO:0007669"/>
    <property type="project" value="UniProtKB-UniRule"/>
</dbReference>
<accession>A0A560FQU4</accession>
<dbReference type="Gene3D" id="3.40.50.12230">
    <property type="match status" value="1"/>
</dbReference>
<evidence type="ECO:0000256" key="5">
    <source>
        <dbReference type="HAMAP-Rule" id="MF_00182"/>
    </source>
</evidence>
<evidence type="ECO:0000313" key="9">
    <source>
        <dbReference type="Proteomes" id="UP000316545"/>
    </source>
</evidence>
<dbReference type="CDD" id="cd08646">
    <property type="entry name" value="FMT_core_Met-tRNA-FMT_N"/>
    <property type="match status" value="1"/>
</dbReference>
<evidence type="ECO:0000259" key="6">
    <source>
        <dbReference type="Pfam" id="PF00551"/>
    </source>
</evidence>
<comment type="similarity">
    <text evidence="1 5">Belongs to the Fmt family.</text>
</comment>
<keyword evidence="3 5" id="KW-0808">Transferase</keyword>
<dbReference type="EC" id="2.1.2.9" evidence="2 5"/>